<dbReference type="SUPFAM" id="SSF52540">
    <property type="entry name" value="P-loop containing nucleoside triphosphate hydrolases"/>
    <property type="match status" value="1"/>
</dbReference>
<organism evidence="7 8">
    <name type="scientific">Roseburia inulinivorans DSM 16841</name>
    <dbReference type="NCBI Taxonomy" id="622312"/>
    <lineage>
        <taxon>Bacteria</taxon>
        <taxon>Bacillati</taxon>
        <taxon>Bacillota</taxon>
        <taxon>Clostridia</taxon>
        <taxon>Lachnospirales</taxon>
        <taxon>Lachnospiraceae</taxon>
        <taxon>Roseburia</taxon>
    </lineage>
</organism>
<evidence type="ECO:0000256" key="5">
    <source>
        <dbReference type="SAM" id="Coils"/>
    </source>
</evidence>
<dbReference type="SMART" id="SM00382">
    <property type="entry name" value="AAA"/>
    <property type="match status" value="1"/>
</dbReference>
<evidence type="ECO:0000256" key="3">
    <source>
        <dbReference type="ARBA" id="ARBA00022741"/>
    </source>
</evidence>
<keyword evidence="5" id="KW-0175">Coiled coil</keyword>
<dbReference type="PROSITE" id="PS00211">
    <property type="entry name" value="ABC_TRANSPORTER_1"/>
    <property type="match status" value="1"/>
</dbReference>
<dbReference type="PROSITE" id="PS50893">
    <property type="entry name" value="ABC_TRANSPORTER_2"/>
    <property type="match status" value="1"/>
</dbReference>
<evidence type="ECO:0000256" key="1">
    <source>
        <dbReference type="ARBA" id="ARBA00005417"/>
    </source>
</evidence>
<dbReference type="Pfam" id="PF00005">
    <property type="entry name" value="ABC_tran"/>
    <property type="match status" value="1"/>
</dbReference>
<evidence type="ECO:0000313" key="7">
    <source>
        <dbReference type="EMBL" id="EEG92132.1"/>
    </source>
</evidence>
<keyword evidence="4 7" id="KW-0067">ATP-binding</keyword>
<accession>C0FZ12</accession>
<keyword evidence="2" id="KW-0813">Transport</keyword>
<reference evidence="7 8" key="2">
    <citation type="submission" date="2009-03" db="EMBL/GenBank/DDBJ databases">
        <title>Draft genome sequence of Roseburia inulinivorans (DSM 16841).</title>
        <authorList>
            <person name="Sudarsanam P."/>
            <person name="Ley R."/>
            <person name="Guruge J."/>
            <person name="Turnbaugh P.J."/>
            <person name="Mahowald M."/>
            <person name="Liep D."/>
            <person name="Gordon J."/>
        </authorList>
    </citation>
    <scope>NUCLEOTIDE SEQUENCE [LARGE SCALE GENOMIC DNA]</scope>
    <source>
        <strain evidence="7 8">DSM 16841</strain>
    </source>
</reference>
<dbReference type="EMBL" id="ACFY01000161">
    <property type="protein sequence ID" value="EEG92132.1"/>
    <property type="molecule type" value="Genomic_DNA"/>
</dbReference>
<name>C0FZ12_9FIRM</name>
<evidence type="ECO:0000259" key="6">
    <source>
        <dbReference type="PROSITE" id="PS50893"/>
    </source>
</evidence>
<dbReference type="InterPro" id="IPR050086">
    <property type="entry name" value="MetN_ABC_transporter-like"/>
</dbReference>
<feature type="domain" description="ABC transporter" evidence="6">
    <location>
        <begin position="11"/>
        <end position="245"/>
    </location>
</feature>
<dbReference type="RefSeq" id="WP_007890186.1">
    <property type="nucleotide sequence ID" value="NZ_ACFY01000161.1"/>
</dbReference>
<proteinExistence type="inferred from homology"/>
<dbReference type="InterPro" id="IPR017871">
    <property type="entry name" value="ABC_transporter-like_CS"/>
</dbReference>
<evidence type="ECO:0000256" key="4">
    <source>
        <dbReference type="ARBA" id="ARBA00022840"/>
    </source>
</evidence>
<comment type="caution">
    <text evidence="7">The sequence shown here is derived from an EMBL/GenBank/DDBJ whole genome shotgun (WGS) entry which is preliminary data.</text>
</comment>
<dbReference type="InterPro" id="IPR003439">
    <property type="entry name" value="ABC_transporter-like_ATP-bd"/>
</dbReference>
<feature type="coiled-coil region" evidence="5">
    <location>
        <begin position="112"/>
        <end position="139"/>
    </location>
</feature>
<dbReference type="FunFam" id="3.40.50.300:FF:000020">
    <property type="entry name" value="Amino acid ABC transporter ATP-binding component"/>
    <property type="match status" value="1"/>
</dbReference>
<dbReference type="PIRSF" id="PIRSF039085">
    <property type="entry name" value="ABC_ATPase_HisP"/>
    <property type="match status" value="1"/>
</dbReference>
<dbReference type="PANTHER" id="PTHR43166">
    <property type="entry name" value="AMINO ACID IMPORT ATP-BINDING PROTEIN"/>
    <property type="match status" value="1"/>
</dbReference>
<dbReference type="GO" id="GO:0015424">
    <property type="term" value="F:ABC-type amino acid transporter activity"/>
    <property type="evidence" value="ECO:0007669"/>
    <property type="project" value="InterPro"/>
</dbReference>
<reference evidence="7 8" key="1">
    <citation type="submission" date="2009-02" db="EMBL/GenBank/DDBJ databases">
        <authorList>
            <person name="Fulton L."/>
            <person name="Clifton S."/>
            <person name="Fulton B."/>
            <person name="Xu J."/>
            <person name="Minx P."/>
            <person name="Pepin K.H."/>
            <person name="Johnson M."/>
            <person name="Bhonagiri V."/>
            <person name="Nash W.E."/>
            <person name="Mardis E.R."/>
            <person name="Wilson R.K."/>
        </authorList>
    </citation>
    <scope>NUCLEOTIDE SEQUENCE [LARGE SCALE GENOMIC DNA]</scope>
    <source>
        <strain evidence="7 8">DSM 16841</strain>
    </source>
</reference>
<sequence>MEVIFLGTDIVIYRTFEKSYDDNLILDDIDLEVHQGEVIVLVGPSGCGKSTMLRCINALEPIQGGEIKLNGEKIDPKNKNIAELRQKIGMVFQSYELFPHLTVLDNILLAPMKVQKRKKEEAEKEAMALLERVGLAEKAKSYPRQLSGGQKQRVAIVRALCMHPEILLFDEVTAALDPEMVREVLDVMLDLASQGRTMMIVTHEMQFAKAVADRVIFLNGGKIVEEGTPEEFFEHPKTDRAKQFLNTFEFHEAKTHVK</sequence>
<dbReference type="AlphaFoldDB" id="C0FZ12"/>
<evidence type="ECO:0000256" key="2">
    <source>
        <dbReference type="ARBA" id="ARBA00022448"/>
    </source>
</evidence>
<comment type="similarity">
    <text evidence="1">Belongs to the ABC transporter superfamily.</text>
</comment>
<evidence type="ECO:0000313" key="8">
    <source>
        <dbReference type="Proteomes" id="UP000003561"/>
    </source>
</evidence>
<dbReference type="CDD" id="cd03262">
    <property type="entry name" value="ABC_HisP_GlnQ"/>
    <property type="match status" value="1"/>
</dbReference>
<dbReference type="InterPro" id="IPR027417">
    <property type="entry name" value="P-loop_NTPase"/>
</dbReference>
<dbReference type="InterPro" id="IPR030679">
    <property type="entry name" value="ABC_ATPase_HisP-typ"/>
</dbReference>
<dbReference type="GO" id="GO:0016887">
    <property type="term" value="F:ATP hydrolysis activity"/>
    <property type="evidence" value="ECO:0007669"/>
    <property type="project" value="InterPro"/>
</dbReference>
<dbReference type="eggNOG" id="COG1126">
    <property type="taxonomic scope" value="Bacteria"/>
</dbReference>
<dbReference type="InterPro" id="IPR003593">
    <property type="entry name" value="AAA+_ATPase"/>
</dbReference>
<gene>
    <name evidence="7" type="ORF">ROSEINA2194_04002</name>
</gene>
<protein>
    <submittedName>
        <fullName evidence="7">ABC transporter, ATP-binding protein</fullName>
    </submittedName>
</protein>
<dbReference type="Gene3D" id="3.40.50.300">
    <property type="entry name" value="P-loop containing nucleotide triphosphate hydrolases"/>
    <property type="match status" value="1"/>
</dbReference>
<dbReference type="GO" id="GO:0005524">
    <property type="term" value="F:ATP binding"/>
    <property type="evidence" value="ECO:0007669"/>
    <property type="project" value="UniProtKB-KW"/>
</dbReference>
<dbReference type="Proteomes" id="UP000003561">
    <property type="component" value="Unassembled WGS sequence"/>
</dbReference>
<keyword evidence="3" id="KW-0547">Nucleotide-binding</keyword>
<dbReference type="PANTHER" id="PTHR43166:SF4">
    <property type="entry name" value="PHOSPHONATES IMPORT ATP-BINDING PROTEIN PHNC"/>
    <property type="match status" value="1"/>
</dbReference>